<reference evidence="3" key="1">
    <citation type="journal article" date="2019" name="Int. J. Syst. Evol. Microbiol.">
        <title>The Global Catalogue of Microorganisms (GCM) 10K type strain sequencing project: providing services to taxonomists for standard genome sequencing and annotation.</title>
        <authorList>
            <consortium name="The Broad Institute Genomics Platform"/>
            <consortium name="The Broad Institute Genome Sequencing Center for Infectious Disease"/>
            <person name="Wu L."/>
            <person name="Ma J."/>
        </authorList>
    </citation>
    <scope>NUCLEOTIDE SEQUENCE [LARGE SCALE GENOMIC DNA]</scope>
    <source>
        <strain evidence="3">CCUG 59129</strain>
    </source>
</reference>
<dbReference type="RefSeq" id="WP_377564439.1">
    <property type="nucleotide sequence ID" value="NZ_JBHTJZ010000012.1"/>
</dbReference>
<dbReference type="EMBL" id="JBHTJZ010000012">
    <property type="protein sequence ID" value="MFD0960102.1"/>
    <property type="molecule type" value="Genomic_DNA"/>
</dbReference>
<proteinExistence type="predicted"/>
<gene>
    <name evidence="2" type="ORF">ACFQ2I_11920</name>
</gene>
<name>A0ABW3HRB4_9BACL</name>
<evidence type="ECO:0000256" key="1">
    <source>
        <dbReference type="SAM" id="MobiDB-lite"/>
    </source>
</evidence>
<protein>
    <submittedName>
        <fullName evidence="2">Uncharacterized protein</fullName>
    </submittedName>
</protein>
<comment type="caution">
    <text evidence="2">The sequence shown here is derived from an EMBL/GenBank/DDBJ whole genome shotgun (WGS) entry which is preliminary data.</text>
</comment>
<evidence type="ECO:0000313" key="2">
    <source>
        <dbReference type="EMBL" id="MFD0960102.1"/>
    </source>
</evidence>
<accession>A0ABW3HRB4</accession>
<feature type="compositionally biased region" description="Low complexity" evidence="1">
    <location>
        <begin position="203"/>
        <end position="239"/>
    </location>
</feature>
<organism evidence="2 3">
    <name type="scientific">Paenibacillus chungangensis</name>
    <dbReference type="NCBI Taxonomy" id="696535"/>
    <lineage>
        <taxon>Bacteria</taxon>
        <taxon>Bacillati</taxon>
        <taxon>Bacillota</taxon>
        <taxon>Bacilli</taxon>
        <taxon>Bacillales</taxon>
        <taxon>Paenibacillaceae</taxon>
        <taxon>Paenibacillus</taxon>
    </lineage>
</organism>
<feature type="compositionally biased region" description="Low complexity" evidence="1">
    <location>
        <begin position="179"/>
        <end position="195"/>
    </location>
</feature>
<keyword evidence="3" id="KW-1185">Reference proteome</keyword>
<sequence length="239" mass="25166">MNQEQSNNKTASPKLFAADGKPLKVLSTSLGVALLANAVFSSGAMATSGTAGSSDEQPKLVSWSTEEVKKYYDAKVDWSLPITPESLAVQQEEAEGSGSGETTVIHRYESGFGWDDLLLYHLLFNAGSSYSSKGWYNKRPAYYTKSYYSKSKQSYQPKTYTSDMFQNKQVAGTSVRPKTSTTTGSVTRRSTSSQPGGIGGKSSGLSSSGTSGSKSSSVSSSGSSRSSSTSSSRSSGFGG</sequence>
<dbReference type="Proteomes" id="UP001596989">
    <property type="component" value="Unassembled WGS sequence"/>
</dbReference>
<feature type="compositionally biased region" description="Polar residues" evidence="1">
    <location>
        <begin position="167"/>
        <end position="178"/>
    </location>
</feature>
<feature type="region of interest" description="Disordered" evidence="1">
    <location>
        <begin position="167"/>
        <end position="239"/>
    </location>
</feature>
<evidence type="ECO:0000313" key="3">
    <source>
        <dbReference type="Proteomes" id="UP001596989"/>
    </source>
</evidence>